<dbReference type="RefSeq" id="WP_253659802.1">
    <property type="nucleotide sequence ID" value="NZ_BAAAJQ010000001.1"/>
</dbReference>
<evidence type="ECO:0000313" key="4">
    <source>
        <dbReference type="Proteomes" id="UP001206895"/>
    </source>
</evidence>
<dbReference type="EMBL" id="JAMTCJ010000001">
    <property type="protein sequence ID" value="MCP2174776.1"/>
    <property type="molecule type" value="Genomic_DNA"/>
</dbReference>
<name>A0ABT1HAQ3_9NOCA</name>
<dbReference type="Pfam" id="PF25547">
    <property type="entry name" value="WXG100_2"/>
    <property type="match status" value="1"/>
</dbReference>
<dbReference type="Proteomes" id="UP001206895">
    <property type="component" value="Unassembled WGS sequence"/>
</dbReference>
<feature type="region of interest" description="Disordered" evidence="1">
    <location>
        <begin position="463"/>
        <end position="511"/>
    </location>
</feature>
<keyword evidence="4" id="KW-1185">Reference proteome</keyword>
<organism evidence="3 4">
    <name type="scientific">Williamsia maris</name>
    <dbReference type="NCBI Taxonomy" id="72806"/>
    <lineage>
        <taxon>Bacteria</taxon>
        <taxon>Bacillati</taxon>
        <taxon>Actinomycetota</taxon>
        <taxon>Actinomycetes</taxon>
        <taxon>Mycobacteriales</taxon>
        <taxon>Nocardiaceae</taxon>
        <taxon>Williamsia</taxon>
    </lineage>
</organism>
<reference evidence="3 4" key="1">
    <citation type="submission" date="2022-06" db="EMBL/GenBank/DDBJ databases">
        <title>Genomic Encyclopedia of Archaeal and Bacterial Type Strains, Phase II (KMG-II): from individual species to whole genera.</title>
        <authorList>
            <person name="Goeker M."/>
        </authorList>
    </citation>
    <scope>NUCLEOTIDE SEQUENCE [LARGE SCALE GENOMIC DNA]</scope>
    <source>
        <strain evidence="3 4">DSM 44693</strain>
    </source>
</reference>
<proteinExistence type="predicted"/>
<evidence type="ECO:0000259" key="2">
    <source>
        <dbReference type="Pfam" id="PF25547"/>
    </source>
</evidence>
<sequence length="511" mass="50638">MTTLTVDPAQYAAAASDLNTVAQKTQSAIGALTGGLGGSDGMGGSDNAGVEWATSYDEGARAVLDAASSAVGAAGNVAQRLHATGENHAQADASSTIGGGKATVPAAPAPPLASCPSIPSASGGDGGDEPPGWGLVSGMVGYLWPNGHQDRLHAADAAWQAAAASLQAAAAPTATAASKVSAQQSPEASAAAKACTDTGTNLRELSSVCTQLGSSCSDYAAHLDQAHHEIISTLKELLIETAAIEAAGAAFAIFTAGLDEIAAQAAVAARIATAVAKIRRVIEVLIDAARTVAAAVKGYAARAAELLAKLEPLATGAVKTAATTAVRATRASASAVARNAGPAATAVRKGAVQNFAGGAGMEATKEGITTLATGENQFDPTKIVAQGGIGTLTGPAAQKILSKIPKSEGLSKVPLGTFGAKSVINSQLNRAQQEAHEAISPESADAVKGTGLVDAGKDLPAAARAAHEKLQSEAVQSINGTAEPTVQTSVRSEPAEPAGDQHGSADHRPHH</sequence>
<dbReference type="InterPro" id="IPR057746">
    <property type="entry name" value="CpnT-like_N"/>
</dbReference>
<accession>A0ABT1HAQ3</accession>
<feature type="compositionally biased region" description="Polar residues" evidence="1">
    <location>
        <begin position="473"/>
        <end position="491"/>
    </location>
</feature>
<protein>
    <recommendedName>
        <fullName evidence="2">Outer membrane channel protein CpnT-like N-terminal domain-containing protein</fullName>
    </recommendedName>
</protein>
<evidence type="ECO:0000256" key="1">
    <source>
        <dbReference type="SAM" id="MobiDB-lite"/>
    </source>
</evidence>
<comment type="caution">
    <text evidence="3">The sequence shown here is derived from an EMBL/GenBank/DDBJ whole genome shotgun (WGS) entry which is preliminary data.</text>
</comment>
<feature type="domain" description="Outer membrane channel protein CpnT-like N-terminal" evidence="2">
    <location>
        <begin position="133"/>
        <end position="264"/>
    </location>
</feature>
<gene>
    <name evidence="3" type="ORF">LX13_000583</name>
</gene>
<evidence type="ECO:0000313" key="3">
    <source>
        <dbReference type="EMBL" id="MCP2174776.1"/>
    </source>
</evidence>
<feature type="region of interest" description="Disordered" evidence="1">
    <location>
        <begin position="85"/>
        <end position="132"/>
    </location>
</feature>